<evidence type="ECO:0000256" key="1">
    <source>
        <dbReference type="ARBA" id="ARBA00023015"/>
    </source>
</evidence>
<dbReference type="PROSITE" id="PS51078">
    <property type="entry name" value="ICLR_ED"/>
    <property type="match status" value="1"/>
</dbReference>
<dbReference type="Gene3D" id="3.30.450.40">
    <property type="match status" value="1"/>
</dbReference>
<dbReference type="Proteomes" id="UP000766904">
    <property type="component" value="Unassembled WGS sequence"/>
</dbReference>
<dbReference type="InterPro" id="IPR036390">
    <property type="entry name" value="WH_DNA-bd_sf"/>
</dbReference>
<dbReference type="PROSITE" id="PS51077">
    <property type="entry name" value="HTH_ICLR"/>
    <property type="match status" value="1"/>
</dbReference>
<proteinExistence type="predicted"/>
<dbReference type="InterPro" id="IPR014757">
    <property type="entry name" value="Tscrpt_reg_IclR_C"/>
</dbReference>
<dbReference type="GO" id="GO:0003700">
    <property type="term" value="F:DNA-binding transcription factor activity"/>
    <property type="evidence" value="ECO:0007669"/>
    <property type="project" value="TreeGrafter"/>
</dbReference>
<feature type="domain" description="IclR-ED" evidence="5">
    <location>
        <begin position="72"/>
        <end position="259"/>
    </location>
</feature>
<dbReference type="Gene3D" id="1.10.10.10">
    <property type="entry name" value="Winged helix-like DNA-binding domain superfamily/Winged helix DNA-binding domain"/>
    <property type="match status" value="1"/>
</dbReference>
<dbReference type="PANTHER" id="PTHR30136">
    <property type="entry name" value="HELIX-TURN-HELIX TRANSCRIPTIONAL REGULATOR, ICLR FAMILY"/>
    <property type="match status" value="1"/>
</dbReference>
<comment type="caution">
    <text evidence="6">The sequence shown here is derived from an EMBL/GenBank/DDBJ whole genome shotgun (WGS) entry which is preliminary data.</text>
</comment>
<sequence>MADTPDSSRRTLETVSRACDIIKALEQLNGAGVTELANHLDLSKSSTHSYLATLQEKQLVVKNGNTYSLSLEFLYLGKTVRYQHILFQHGKDQTEELAEETGEFAHLMCEQHGLERNIYKVMGPNAIGNEYHTSKEQNPDYLHFTSAGKAVLAHLPEERLHEIVNRQGLISKTPNTITDIDTLNAELATIREQGYAVNDEEEIRGIRAVGAPICSPEGMVLGAVSVSGPTSRLSGEFYAETVPEKVVESANIIEANINMSTKKSQF</sequence>
<dbReference type="AlphaFoldDB" id="A0A8J8PZV0"/>
<dbReference type="Pfam" id="PF01614">
    <property type="entry name" value="IclR_C"/>
    <property type="match status" value="1"/>
</dbReference>
<dbReference type="PANTHER" id="PTHR30136:SF35">
    <property type="entry name" value="HTH-TYPE TRANSCRIPTIONAL REGULATOR RV1719"/>
    <property type="match status" value="1"/>
</dbReference>
<feature type="domain" description="HTH iclR-type" evidence="4">
    <location>
        <begin position="12"/>
        <end position="71"/>
    </location>
</feature>
<evidence type="ECO:0000256" key="2">
    <source>
        <dbReference type="ARBA" id="ARBA00023125"/>
    </source>
</evidence>
<evidence type="ECO:0000313" key="6">
    <source>
        <dbReference type="EMBL" id="TYL36199.1"/>
    </source>
</evidence>
<dbReference type="OrthoDB" id="14763at2157"/>
<dbReference type="GO" id="GO:0045892">
    <property type="term" value="P:negative regulation of DNA-templated transcription"/>
    <property type="evidence" value="ECO:0007669"/>
    <property type="project" value="TreeGrafter"/>
</dbReference>
<keyword evidence="2" id="KW-0238">DNA-binding</keyword>
<evidence type="ECO:0000313" key="7">
    <source>
        <dbReference type="Proteomes" id="UP000766904"/>
    </source>
</evidence>
<dbReference type="SUPFAM" id="SSF46785">
    <property type="entry name" value="Winged helix' DNA-binding domain"/>
    <property type="match status" value="1"/>
</dbReference>
<keyword evidence="1" id="KW-0805">Transcription regulation</keyword>
<organism evidence="6 7">
    <name type="scientific">Natronococcus pandeyae</name>
    <dbReference type="NCBI Taxonomy" id="2055836"/>
    <lineage>
        <taxon>Archaea</taxon>
        <taxon>Methanobacteriati</taxon>
        <taxon>Methanobacteriota</taxon>
        <taxon>Stenosarchaea group</taxon>
        <taxon>Halobacteria</taxon>
        <taxon>Halobacteriales</taxon>
        <taxon>Natrialbaceae</taxon>
        <taxon>Natronococcus</taxon>
    </lineage>
</organism>
<dbReference type="SMART" id="SM00346">
    <property type="entry name" value="HTH_ICLR"/>
    <property type="match status" value="1"/>
</dbReference>
<dbReference type="Pfam" id="PF09339">
    <property type="entry name" value="HTH_IclR"/>
    <property type="match status" value="1"/>
</dbReference>
<dbReference type="SUPFAM" id="SSF55781">
    <property type="entry name" value="GAF domain-like"/>
    <property type="match status" value="1"/>
</dbReference>
<dbReference type="InterPro" id="IPR036388">
    <property type="entry name" value="WH-like_DNA-bd_sf"/>
</dbReference>
<keyword evidence="3" id="KW-0804">Transcription</keyword>
<evidence type="ECO:0000259" key="5">
    <source>
        <dbReference type="PROSITE" id="PS51078"/>
    </source>
</evidence>
<protein>
    <submittedName>
        <fullName evidence="6">Transcriptional regulator</fullName>
    </submittedName>
</protein>
<accession>A0A8J8PZV0</accession>
<keyword evidence="7" id="KW-1185">Reference proteome</keyword>
<dbReference type="GO" id="GO:0003677">
    <property type="term" value="F:DNA binding"/>
    <property type="evidence" value="ECO:0007669"/>
    <property type="project" value="UniProtKB-KW"/>
</dbReference>
<evidence type="ECO:0000259" key="4">
    <source>
        <dbReference type="PROSITE" id="PS51077"/>
    </source>
</evidence>
<dbReference type="InterPro" id="IPR029016">
    <property type="entry name" value="GAF-like_dom_sf"/>
</dbReference>
<dbReference type="InterPro" id="IPR005471">
    <property type="entry name" value="Tscrpt_reg_IclR_N"/>
</dbReference>
<name>A0A8J8PZV0_9EURY</name>
<reference evidence="6" key="1">
    <citation type="submission" date="2017-11" db="EMBL/GenBank/DDBJ databases">
        <authorList>
            <person name="Kajale S.C."/>
            <person name="Sharma A."/>
        </authorList>
    </citation>
    <scope>NUCLEOTIDE SEQUENCE</scope>
    <source>
        <strain evidence="6">LS1_42</strain>
    </source>
</reference>
<gene>
    <name evidence="6" type="ORF">CV102_23760</name>
</gene>
<dbReference type="RefSeq" id="WP_148860466.1">
    <property type="nucleotide sequence ID" value="NZ_PHNJ01000021.1"/>
</dbReference>
<dbReference type="InterPro" id="IPR050707">
    <property type="entry name" value="HTH_MetabolicPath_Reg"/>
</dbReference>
<dbReference type="EMBL" id="PHNJ01000021">
    <property type="protein sequence ID" value="TYL36199.1"/>
    <property type="molecule type" value="Genomic_DNA"/>
</dbReference>
<evidence type="ECO:0000256" key="3">
    <source>
        <dbReference type="ARBA" id="ARBA00023163"/>
    </source>
</evidence>